<keyword evidence="2" id="KW-1185">Reference proteome</keyword>
<dbReference type="EMBL" id="CP029289">
    <property type="protein sequence ID" value="AWR95145.1"/>
    <property type="molecule type" value="Genomic_DNA"/>
</dbReference>
<name>A0A2U9IGP8_9CREN</name>
<dbReference type="Proteomes" id="UP000248044">
    <property type="component" value="Chromosome"/>
</dbReference>
<dbReference type="KEGG" id="abri:DFR85_11600"/>
<proteinExistence type="predicted"/>
<reference evidence="1 2" key="1">
    <citation type="submission" date="2018-05" db="EMBL/GenBank/DDBJ databases">
        <title>Complete Genome Sequences of Extremely Thermoacidophilic, Metal-Mobilizing Type-Strain Members of the Archaeal Family Sulfolobaceae: Acidianus brierleyi DSM-1651T, Acidianus sulfidivorans DSM-18786T, Metallosphaera hakonensis DSM-7519T, and Metallosphaera prunae DSM-10039T.</title>
        <authorList>
            <person name="Counts J.A."/>
            <person name="Kelly R.M."/>
        </authorList>
    </citation>
    <scope>NUCLEOTIDE SEQUENCE [LARGE SCALE GENOMIC DNA]</scope>
    <source>
        <strain evidence="1 2">DSM 1651</strain>
    </source>
</reference>
<organism evidence="1 2">
    <name type="scientific">Acidianus brierleyi</name>
    <dbReference type="NCBI Taxonomy" id="41673"/>
    <lineage>
        <taxon>Archaea</taxon>
        <taxon>Thermoproteota</taxon>
        <taxon>Thermoprotei</taxon>
        <taxon>Sulfolobales</taxon>
        <taxon>Sulfolobaceae</taxon>
        <taxon>Acidianus</taxon>
    </lineage>
</organism>
<accession>A0A2U9IGP8</accession>
<dbReference type="AlphaFoldDB" id="A0A2U9IGP8"/>
<evidence type="ECO:0000313" key="1">
    <source>
        <dbReference type="EMBL" id="AWR95145.1"/>
    </source>
</evidence>
<evidence type="ECO:0000313" key="2">
    <source>
        <dbReference type="Proteomes" id="UP000248044"/>
    </source>
</evidence>
<protein>
    <submittedName>
        <fullName evidence="1">Uncharacterized protein</fullName>
    </submittedName>
</protein>
<gene>
    <name evidence="1" type="ORF">DFR85_11600</name>
</gene>
<sequence length="242" mass="27792">MIYKATEISDIDFKDRKEIEIRIDTKQYKKLFRKLIFFNVIYLYPCDDTLMETLELAGALREAGVKVSINGSPPTLEPKIAKNTKLILNIGIKKWGKELTWNVDSTVGINYSDTENKSYLIGKDFPISDPRTGIIGYFLNKNAVVIFTQLKEESAIGELIGKTENENLLIRPNRWFTDLSVLEIKEKNKDNILAESKEIFCRPLGSAYIPVTRQELFNVLIKFKMRSSGFSIDCYKTLGWLD</sequence>